<dbReference type="GO" id="GO:0005886">
    <property type="term" value="C:plasma membrane"/>
    <property type="evidence" value="ECO:0007669"/>
    <property type="project" value="TreeGrafter"/>
</dbReference>
<dbReference type="PRINTS" id="PR00526">
    <property type="entry name" value="FMETLEUPHER"/>
</dbReference>
<evidence type="ECO:0000256" key="1">
    <source>
        <dbReference type="ARBA" id="ARBA00004141"/>
    </source>
</evidence>
<keyword evidence="5 10" id="KW-0472">Membrane</keyword>
<comment type="caution">
    <text evidence="12">The sequence shown here is derived from an EMBL/GenBank/DDBJ whole genome shotgun (WGS) entry which is preliminary data.</text>
</comment>
<feature type="transmembrane region" description="Helical" evidence="10">
    <location>
        <begin position="299"/>
        <end position="321"/>
    </location>
</feature>
<dbReference type="InterPro" id="IPR000276">
    <property type="entry name" value="GPCR_Rhodpsn"/>
</dbReference>
<feature type="transmembrane region" description="Helical" evidence="10">
    <location>
        <begin position="139"/>
        <end position="162"/>
    </location>
</feature>
<dbReference type="Pfam" id="PF00001">
    <property type="entry name" value="7tm_1"/>
    <property type="match status" value="1"/>
</dbReference>
<reference evidence="12 13" key="1">
    <citation type="submission" date="2018-10" db="EMBL/GenBank/DDBJ databases">
        <title>Genome assembly for a Yunnan-Guizhou Plateau 3E fish, Anabarilius grahami (Regan), and its evolutionary and genetic applications.</title>
        <authorList>
            <person name="Jiang W."/>
        </authorList>
    </citation>
    <scope>NUCLEOTIDE SEQUENCE [LARGE SCALE GENOMIC DNA]</scope>
    <source>
        <strain evidence="12">AG-KIZ</strain>
        <tissue evidence="12">Muscle</tissue>
    </source>
</reference>
<feature type="transmembrane region" description="Helical" evidence="10">
    <location>
        <begin position="255"/>
        <end position="272"/>
    </location>
</feature>
<feature type="compositionally biased region" description="Polar residues" evidence="9">
    <location>
        <begin position="31"/>
        <end position="41"/>
    </location>
</feature>
<feature type="transmembrane region" description="Helical" evidence="10">
    <location>
        <begin position="216"/>
        <end position="243"/>
    </location>
</feature>
<dbReference type="PRINTS" id="PR00237">
    <property type="entry name" value="GPCRRHODOPSN"/>
</dbReference>
<feature type="compositionally biased region" description="Basic and acidic residues" evidence="9">
    <location>
        <begin position="1"/>
        <end position="11"/>
    </location>
</feature>
<evidence type="ECO:0000313" key="12">
    <source>
        <dbReference type="EMBL" id="ROL50178.1"/>
    </source>
</evidence>
<dbReference type="Proteomes" id="UP000281406">
    <property type="component" value="Unassembled WGS sequence"/>
</dbReference>
<evidence type="ECO:0000256" key="5">
    <source>
        <dbReference type="ARBA" id="ARBA00023136"/>
    </source>
</evidence>
<evidence type="ECO:0000259" key="11">
    <source>
        <dbReference type="PROSITE" id="PS50262"/>
    </source>
</evidence>
<keyword evidence="4" id="KW-0297">G-protein coupled receptor</keyword>
<keyword evidence="2 10" id="KW-0812">Transmembrane</keyword>
<feature type="transmembrane region" description="Helical" evidence="10">
    <location>
        <begin position="372"/>
        <end position="394"/>
    </location>
</feature>
<feature type="region of interest" description="Disordered" evidence="9">
    <location>
        <begin position="1"/>
        <end position="95"/>
    </location>
</feature>
<keyword evidence="3 10" id="KW-1133">Transmembrane helix</keyword>
<evidence type="ECO:0000256" key="7">
    <source>
        <dbReference type="ARBA" id="ARBA00023224"/>
    </source>
</evidence>
<dbReference type="GO" id="GO:0004930">
    <property type="term" value="F:G protein-coupled receptor activity"/>
    <property type="evidence" value="ECO:0007669"/>
    <property type="project" value="UniProtKB-KW"/>
</dbReference>
<evidence type="ECO:0000256" key="2">
    <source>
        <dbReference type="ARBA" id="ARBA00022692"/>
    </source>
</evidence>
<protein>
    <submittedName>
        <fullName evidence="12">Chemokine-like receptor 1</fullName>
    </submittedName>
</protein>
<evidence type="ECO:0000256" key="3">
    <source>
        <dbReference type="ARBA" id="ARBA00022989"/>
    </source>
</evidence>
<keyword evidence="7" id="KW-0807">Transducer</keyword>
<dbReference type="Gene3D" id="1.20.1070.10">
    <property type="entry name" value="Rhodopsin 7-helix transmembrane proteins"/>
    <property type="match status" value="1"/>
</dbReference>
<comment type="subcellular location">
    <subcellularLocation>
        <location evidence="1">Membrane</location>
        <topology evidence="1">Multi-pass membrane protein</topology>
    </subcellularLocation>
</comment>
<dbReference type="InterPro" id="IPR000826">
    <property type="entry name" value="Formyl_rcpt-rel"/>
</dbReference>
<keyword evidence="6 12" id="KW-0675">Receptor</keyword>
<dbReference type="InterPro" id="IPR017452">
    <property type="entry name" value="GPCR_Rhodpsn_7TM"/>
</dbReference>
<keyword evidence="13" id="KW-1185">Reference proteome</keyword>
<gene>
    <name evidence="12" type="ORF">DPX16_14832</name>
</gene>
<feature type="compositionally biased region" description="Gly residues" evidence="9">
    <location>
        <begin position="55"/>
        <end position="65"/>
    </location>
</feature>
<dbReference type="PROSITE" id="PS50262">
    <property type="entry name" value="G_PROTEIN_RECEP_F1_2"/>
    <property type="match status" value="1"/>
</dbReference>
<name>A0A3N0YWM1_ANAGA</name>
<comment type="similarity">
    <text evidence="8">Belongs to the chemokine-like receptor (CMKLR) family.</text>
</comment>
<dbReference type="GO" id="GO:0004875">
    <property type="term" value="F:complement receptor activity"/>
    <property type="evidence" value="ECO:0007669"/>
    <property type="project" value="TreeGrafter"/>
</dbReference>
<feature type="domain" description="G-protein coupled receptors family 1 profile" evidence="11">
    <location>
        <begin position="155"/>
        <end position="392"/>
    </location>
</feature>
<dbReference type="GO" id="GO:0007204">
    <property type="term" value="P:positive regulation of cytosolic calcium ion concentration"/>
    <property type="evidence" value="ECO:0007669"/>
    <property type="project" value="TreeGrafter"/>
</dbReference>
<feature type="transmembrane region" description="Helical" evidence="10">
    <location>
        <begin position="174"/>
        <end position="196"/>
    </location>
</feature>
<organism evidence="12 13">
    <name type="scientific">Anabarilius grahami</name>
    <name type="common">Kanglang fish</name>
    <name type="synonym">Barilius grahami</name>
    <dbReference type="NCBI Taxonomy" id="495550"/>
    <lineage>
        <taxon>Eukaryota</taxon>
        <taxon>Metazoa</taxon>
        <taxon>Chordata</taxon>
        <taxon>Craniata</taxon>
        <taxon>Vertebrata</taxon>
        <taxon>Euteleostomi</taxon>
        <taxon>Actinopterygii</taxon>
        <taxon>Neopterygii</taxon>
        <taxon>Teleostei</taxon>
        <taxon>Ostariophysi</taxon>
        <taxon>Cypriniformes</taxon>
        <taxon>Xenocyprididae</taxon>
        <taxon>Xenocypridinae</taxon>
        <taxon>Xenocypridinae incertae sedis</taxon>
        <taxon>Anabarilius</taxon>
    </lineage>
</organism>
<evidence type="ECO:0000256" key="4">
    <source>
        <dbReference type="ARBA" id="ARBA00023040"/>
    </source>
</evidence>
<dbReference type="PANTHER" id="PTHR24225">
    <property type="entry name" value="CHEMOTACTIC RECEPTOR"/>
    <property type="match status" value="1"/>
</dbReference>
<evidence type="ECO:0000256" key="9">
    <source>
        <dbReference type="SAM" id="MobiDB-lite"/>
    </source>
</evidence>
<dbReference type="SUPFAM" id="SSF81321">
    <property type="entry name" value="Family A G protein-coupled receptor-like"/>
    <property type="match status" value="1"/>
</dbReference>
<evidence type="ECO:0000256" key="8">
    <source>
        <dbReference type="ARBA" id="ARBA00025736"/>
    </source>
</evidence>
<dbReference type="GO" id="GO:0007200">
    <property type="term" value="P:phospholipase C-activating G protein-coupled receptor signaling pathway"/>
    <property type="evidence" value="ECO:0007669"/>
    <property type="project" value="TreeGrafter"/>
</dbReference>
<proteinExistence type="inferred from homology"/>
<dbReference type="GO" id="GO:0006954">
    <property type="term" value="P:inflammatory response"/>
    <property type="evidence" value="ECO:0007669"/>
    <property type="project" value="TreeGrafter"/>
</dbReference>
<dbReference type="AlphaFoldDB" id="A0A3N0YWM1"/>
<accession>A0A3N0YWM1</accession>
<sequence length="424" mass="47757">MGDVVKGEQKSMLECPLAANRGTPTHDHDSTPSLRSGYQTLHETKTKTKLSGVRWSGGGPGGGTAGQDQSPRPKAREEPEEQTTGAPRRTGSRLNARAAPEELTRWAPAASTTFGFQNVTRFTTDNSTVQTEIFSNFKIFILCIYIAIPIVSLIGNGLVIFVTGYKMKTTVNSIWFLNLAIADFISSLTLIISAIFDMSKIWHFGNLKCTFLCFVIYLNSFTSILLLTTISLDRCLCTWMVVWSRNNRTVFKARIICMIVWVLSIGCCIPLIRNHSTAESEGIYNHPKQYYKFLVTYRFIVGFVIPFLIIASSYIAIGVRVKRLKMENQLRSYRVIIAVVLAFFICCLPFHVHKFYYINAKENQGSESAKEISEAVVTCLGFLNSCLNPILYVFMCDEFKMKLKQSLLLVLETAFAEDHLDFRV</sequence>
<feature type="transmembrane region" description="Helical" evidence="10">
    <location>
        <begin position="333"/>
        <end position="352"/>
    </location>
</feature>
<dbReference type="PANTHER" id="PTHR24225:SF68">
    <property type="entry name" value="C3A ANAPHYLATOXIN CHEMOTACTIC RECEPTOR-LIKE-RELATED"/>
    <property type="match status" value="1"/>
</dbReference>
<evidence type="ECO:0000313" key="13">
    <source>
        <dbReference type="Proteomes" id="UP000281406"/>
    </source>
</evidence>
<dbReference type="EMBL" id="RJVU01021895">
    <property type="protein sequence ID" value="ROL50178.1"/>
    <property type="molecule type" value="Genomic_DNA"/>
</dbReference>
<evidence type="ECO:0000256" key="10">
    <source>
        <dbReference type="SAM" id="Phobius"/>
    </source>
</evidence>
<evidence type="ECO:0000256" key="6">
    <source>
        <dbReference type="ARBA" id="ARBA00023170"/>
    </source>
</evidence>
<dbReference type="OrthoDB" id="6088892at2759"/>